<dbReference type="InterPro" id="IPR036388">
    <property type="entry name" value="WH-like_DNA-bd_sf"/>
</dbReference>
<evidence type="ECO:0000313" key="2">
    <source>
        <dbReference type="EMBL" id="OAP85560.1"/>
    </source>
</evidence>
<evidence type="ECO:0000313" key="3">
    <source>
        <dbReference type="Proteomes" id="UP000078368"/>
    </source>
</evidence>
<protein>
    <submittedName>
        <fullName evidence="2">MarR family transcriptional regulator</fullName>
    </submittedName>
</protein>
<evidence type="ECO:0000259" key="1">
    <source>
        <dbReference type="PROSITE" id="PS50995"/>
    </source>
</evidence>
<dbReference type="PANTHER" id="PTHR33164:SF43">
    <property type="entry name" value="HTH-TYPE TRANSCRIPTIONAL REPRESSOR YETL"/>
    <property type="match status" value="1"/>
</dbReference>
<feature type="domain" description="HTH marR-type" evidence="1">
    <location>
        <begin position="8"/>
        <end position="140"/>
    </location>
</feature>
<dbReference type="SUPFAM" id="SSF46785">
    <property type="entry name" value="Winged helix' DNA-binding domain"/>
    <property type="match status" value="1"/>
</dbReference>
<accession>A0A179B236</accession>
<dbReference type="Proteomes" id="UP000078368">
    <property type="component" value="Unassembled WGS sequence"/>
</dbReference>
<dbReference type="InterPro" id="IPR000835">
    <property type="entry name" value="HTH_MarR-typ"/>
</dbReference>
<dbReference type="InterPro" id="IPR039422">
    <property type="entry name" value="MarR/SlyA-like"/>
</dbReference>
<reference evidence="2 3" key="1">
    <citation type="submission" date="2016-04" db="EMBL/GenBank/DDBJ databases">
        <title>Peptidophaga gingivicola gen. nov., sp. nov., isolated from human subgingival plaque.</title>
        <authorList>
            <person name="Beall C.J."/>
            <person name="Mokrzan E.M."/>
            <person name="Griffen A.L."/>
            <person name="Leys E.J."/>
        </authorList>
    </citation>
    <scope>NUCLEOTIDE SEQUENCE [LARGE SCALE GENOMIC DNA]</scope>
    <source>
        <strain evidence="2 3">BA112</strain>
    </source>
</reference>
<dbReference type="PANTHER" id="PTHR33164">
    <property type="entry name" value="TRANSCRIPTIONAL REGULATOR, MARR FAMILY"/>
    <property type="match status" value="1"/>
</dbReference>
<dbReference type="Pfam" id="PF12802">
    <property type="entry name" value="MarR_2"/>
    <property type="match status" value="1"/>
</dbReference>
<organism evidence="2 3">
    <name type="scientific">Peptidiphaga gingivicola</name>
    <dbReference type="NCBI Taxonomy" id="2741497"/>
    <lineage>
        <taxon>Bacteria</taxon>
        <taxon>Bacillati</taxon>
        <taxon>Actinomycetota</taxon>
        <taxon>Actinomycetes</taxon>
        <taxon>Actinomycetales</taxon>
        <taxon>Actinomycetaceae</taxon>
        <taxon>Peptidiphaga</taxon>
    </lineage>
</organism>
<dbReference type="Gene3D" id="1.10.10.10">
    <property type="entry name" value="Winged helix-like DNA-binding domain superfamily/Winged helix DNA-binding domain"/>
    <property type="match status" value="1"/>
</dbReference>
<comment type="caution">
    <text evidence="2">The sequence shown here is derived from an EMBL/GenBank/DDBJ whole genome shotgun (WGS) entry which is preliminary data.</text>
</comment>
<dbReference type="OrthoDB" id="3177763at2"/>
<keyword evidence="3" id="KW-1185">Reference proteome</keyword>
<proteinExistence type="predicted"/>
<sequence>MTQNGDPRQFLGYKLKELQTALRARMDEALRPMGLTAPQYACLELLHRDPGASASDLARGAFVARQTMSSLLRGVVDRGLAERAERAPEGRALPLRLTEKGQALLKRASGEVARIERQMTSGFDGDRLARLREDLSACVEALTERGDSLPAD</sequence>
<dbReference type="GO" id="GO:0006950">
    <property type="term" value="P:response to stress"/>
    <property type="evidence" value="ECO:0007669"/>
    <property type="project" value="TreeGrafter"/>
</dbReference>
<name>A0A179B236_9ACTO</name>
<dbReference type="PROSITE" id="PS50995">
    <property type="entry name" value="HTH_MARR_2"/>
    <property type="match status" value="1"/>
</dbReference>
<dbReference type="RefSeq" id="WP_064231768.1">
    <property type="nucleotide sequence ID" value="NZ_LVZK01000002.1"/>
</dbReference>
<dbReference type="GO" id="GO:0003700">
    <property type="term" value="F:DNA-binding transcription factor activity"/>
    <property type="evidence" value="ECO:0007669"/>
    <property type="project" value="InterPro"/>
</dbReference>
<dbReference type="AlphaFoldDB" id="A0A179B236"/>
<dbReference type="EMBL" id="LVZK01000002">
    <property type="protein sequence ID" value="OAP85560.1"/>
    <property type="molecule type" value="Genomic_DNA"/>
</dbReference>
<dbReference type="InterPro" id="IPR036390">
    <property type="entry name" value="WH_DNA-bd_sf"/>
</dbReference>
<gene>
    <name evidence="2" type="ORF">A4H34_08135</name>
</gene>
<dbReference type="SMART" id="SM00347">
    <property type="entry name" value="HTH_MARR"/>
    <property type="match status" value="1"/>
</dbReference>
<dbReference type="STRING" id="1823756.A4H34_08135"/>